<dbReference type="SMART" id="SM00855">
    <property type="entry name" value="PGAM"/>
    <property type="match status" value="1"/>
</dbReference>
<proteinExistence type="predicted"/>
<evidence type="ECO:0000313" key="2">
    <source>
        <dbReference type="EMBL" id="RRK10858.1"/>
    </source>
</evidence>
<dbReference type="Proteomes" id="UP000283633">
    <property type="component" value="Unassembled WGS sequence"/>
</dbReference>
<dbReference type="CDD" id="cd07067">
    <property type="entry name" value="HP_PGM_like"/>
    <property type="match status" value="1"/>
</dbReference>
<dbReference type="PROSITE" id="PS00175">
    <property type="entry name" value="PG_MUTASE"/>
    <property type="match status" value="1"/>
</dbReference>
<dbReference type="PANTHER" id="PTHR48100:SF5">
    <property type="entry name" value="HISTIDINE PHOSPHATASE FAMILY PROTEIN"/>
    <property type="match status" value="1"/>
</dbReference>
<dbReference type="InterPro" id="IPR029033">
    <property type="entry name" value="His_PPase_superfam"/>
</dbReference>
<dbReference type="InterPro" id="IPR013078">
    <property type="entry name" value="His_Pase_superF_clade-1"/>
</dbReference>
<dbReference type="InterPro" id="IPR050275">
    <property type="entry name" value="PGM_Phosphatase"/>
</dbReference>
<dbReference type="RefSeq" id="WP_125071897.1">
    <property type="nucleotide sequence ID" value="NZ_QWZQ01000013.1"/>
</dbReference>
<dbReference type="PANTHER" id="PTHR48100">
    <property type="entry name" value="BROAD-SPECIFICITY PHOSPHATASE YOR283W-RELATED"/>
    <property type="match status" value="1"/>
</dbReference>
<dbReference type="InterPro" id="IPR001345">
    <property type="entry name" value="PG/BPGM_mutase_AS"/>
</dbReference>
<feature type="binding site" evidence="1">
    <location>
        <position position="61"/>
    </location>
    <ligand>
        <name>substrate</name>
    </ligand>
</feature>
<dbReference type="EMBL" id="QWZQ01000013">
    <property type="protein sequence ID" value="RRK10858.1"/>
    <property type="molecule type" value="Genomic_DNA"/>
</dbReference>
<dbReference type="SUPFAM" id="SSF53254">
    <property type="entry name" value="Phosphoglycerate mutase-like"/>
    <property type="match status" value="1"/>
</dbReference>
<organism evidence="2 3">
    <name type="scientific">Lactiplantibacillus garii</name>
    <dbReference type="NCBI Taxonomy" id="2306423"/>
    <lineage>
        <taxon>Bacteria</taxon>
        <taxon>Bacillati</taxon>
        <taxon>Bacillota</taxon>
        <taxon>Bacilli</taxon>
        <taxon>Lactobacillales</taxon>
        <taxon>Lactobacillaceae</taxon>
        <taxon>Lactiplantibacillus</taxon>
    </lineage>
</organism>
<evidence type="ECO:0000256" key="1">
    <source>
        <dbReference type="PIRSR" id="PIRSR613078-2"/>
    </source>
</evidence>
<keyword evidence="3" id="KW-1185">Reference proteome</keyword>
<dbReference type="GO" id="GO:0005737">
    <property type="term" value="C:cytoplasm"/>
    <property type="evidence" value="ECO:0007669"/>
    <property type="project" value="TreeGrafter"/>
</dbReference>
<feature type="binding site" evidence="1">
    <location>
        <begin position="9"/>
        <end position="16"/>
    </location>
    <ligand>
        <name>substrate</name>
    </ligand>
</feature>
<gene>
    <name evidence="2" type="ORF">D1831_05355</name>
</gene>
<dbReference type="AlphaFoldDB" id="A0A426D895"/>
<comment type="caution">
    <text evidence="2">The sequence shown here is derived from an EMBL/GenBank/DDBJ whole genome shotgun (WGS) entry which is preliminary data.</text>
</comment>
<reference evidence="2 3" key="1">
    <citation type="submission" date="2018-08" db="EMBL/GenBank/DDBJ databases">
        <title>Genome Lactobacillus garii FI11369.</title>
        <authorList>
            <person name="Diaz M."/>
            <person name="Narbad A."/>
        </authorList>
    </citation>
    <scope>NUCLEOTIDE SEQUENCE [LARGE SCALE GENOMIC DNA]</scope>
    <source>
        <strain evidence="2 3">FI11369</strain>
    </source>
</reference>
<sequence>MAKTLYLMRHGQTLFNKLHRIQGWSDSPLTEQGIAGAKQVGAYFKSHDIHFDHAYCSTQERASDTLELVTDQSYERLKGIKEWGFGVFEGESEVLNPQPDPVRQTHGDFFLQYGGENDFQVQERVVKTLTAVMERPDHQQVLAVSHGGASFMFLRRWLSIDEIKRRQIRFDNCAVFKFSYDAGQFTFESVHNLDDPD</sequence>
<dbReference type="Gene3D" id="3.40.50.1240">
    <property type="entry name" value="Phosphoglycerate mutase-like"/>
    <property type="match status" value="1"/>
</dbReference>
<evidence type="ECO:0000313" key="3">
    <source>
        <dbReference type="Proteomes" id="UP000283633"/>
    </source>
</evidence>
<dbReference type="GO" id="GO:0016791">
    <property type="term" value="F:phosphatase activity"/>
    <property type="evidence" value="ECO:0007669"/>
    <property type="project" value="TreeGrafter"/>
</dbReference>
<name>A0A426D895_9LACO</name>
<accession>A0A426D895</accession>
<dbReference type="OrthoDB" id="9782128at2"/>
<dbReference type="Pfam" id="PF00300">
    <property type="entry name" value="His_Phos_1"/>
    <property type="match status" value="1"/>
</dbReference>
<protein>
    <submittedName>
        <fullName evidence="2">Histidine phosphatase family protein</fullName>
    </submittedName>
</protein>